<dbReference type="Pfam" id="PF07811">
    <property type="entry name" value="TadE"/>
    <property type="match status" value="1"/>
</dbReference>
<name>A0A1I6C2K6_9GAMM</name>
<reference evidence="3 4" key="1">
    <citation type="submission" date="2016-10" db="EMBL/GenBank/DDBJ databases">
        <authorList>
            <person name="de Groot N.N."/>
        </authorList>
    </citation>
    <scope>NUCLEOTIDE SEQUENCE [LARGE SCALE GENOMIC DNA]</scope>
    <source>
        <strain evidence="3 4">JCM 18415</strain>
    </source>
</reference>
<evidence type="ECO:0000256" key="1">
    <source>
        <dbReference type="SAM" id="Phobius"/>
    </source>
</evidence>
<evidence type="ECO:0000313" key="4">
    <source>
        <dbReference type="Proteomes" id="UP000242815"/>
    </source>
</evidence>
<dbReference type="EMBL" id="FOYD01000011">
    <property type="protein sequence ID" value="SFQ87422.1"/>
    <property type="molecule type" value="Genomic_DNA"/>
</dbReference>
<feature type="domain" description="TadE-like" evidence="2">
    <location>
        <begin position="16"/>
        <end position="58"/>
    </location>
</feature>
<dbReference type="RefSeq" id="WP_090540350.1">
    <property type="nucleotide sequence ID" value="NZ_FOYD01000011.1"/>
</dbReference>
<dbReference type="OrthoDB" id="5574209at2"/>
<proteinExistence type="predicted"/>
<dbReference type="InterPro" id="IPR012495">
    <property type="entry name" value="TadE-like_dom"/>
</dbReference>
<gene>
    <name evidence="3" type="ORF">SAMN05216578_11138</name>
</gene>
<feature type="transmembrane region" description="Helical" evidence="1">
    <location>
        <begin position="20"/>
        <end position="45"/>
    </location>
</feature>
<sequence>MSADDFRGAGRRHQRGAVAIEFAVLFLVFFALVYAIIGYSLPFLLTLSFKQLSADAARSAVRVSPVPQAAAYIARVNRQVHEVVEASWLPSGWVQGGCPAPEEDAGWIALPDMAGRSLGHYRLMPDAPSHAPRYQLNVCLQRAYDREQAIIPTLTLFGVDVPTLPQDARGESFVRGRSSVRL</sequence>
<protein>
    <submittedName>
        <fullName evidence="3">TadE-like protein</fullName>
    </submittedName>
</protein>
<dbReference type="AlphaFoldDB" id="A0A1I6C2K6"/>
<dbReference type="STRING" id="1002526.SAMN05216578_11138"/>
<organism evidence="3 4">
    <name type="scientific">Halopseudomonas formosensis</name>
    <dbReference type="NCBI Taxonomy" id="1002526"/>
    <lineage>
        <taxon>Bacteria</taxon>
        <taxon>Pseudomonadati</taxon>
        <taxon>Pseudomonadota</taxon>
        <taxon>Gammaproteobacteria</taxon>
        <taxon>Pseudomonadales</taxon>
        <taxon>Pseudomonadaceae</taxon>
        <taxon>Halopseudomonas</taxon>
    </lineage>
</organism>
<dbReference type="Proteomes" id="UP000242815">
    <property type="component" value="Unassembled WGS sequence"/>
</dbReference>
<evidence type="ECO:0000259" key="2">
    <source>
        <dbReference type="Pfam" id="PF07811"/>
    </source>
</evidence>
<evidence type="ECO:0000313" key="3">
    <source>
        <dbReference type="EMBL" id="SFQ87422.1"/>
    </source>
</evidence>
<keyword evidence="1" id="KW-0812">Transmembrane</keyword>
<accession>A0A1I6C2K6</accession>
<keyword evidence="1" id="KW-1133">Transmembrane helix</keyword>
<keyword evidence="1" id="KW-0472">Membrane</keyword>